<dbReference type="InterPro" id="IPR006311">
    <property type="entry name" value="TAT_signal"/>
</dbReference>
<evidence type="ECO:0000313" key="8">
    <source>
        <dbReference type="EMBL" id="MTD15772.1"/>
    </source>
</evidence>
<feature type="region of interest" description="Disordered" evidence="5">
    <location>
        <begin position="40"/>
        <end position="59"/>
    </location>
</feature>
<dbReference type="GO" id="GO:0005886">
    <property type="term" value="C:plasma membrane"/>
    <property type="evidence" value="ECO:0007669"/>
    <property type="project" value="UniProtKB-SubCell"/>
</dbReference>
<dbReference type="Gene3D" id="3.10.105.10">
    <property type="entry name" value="Dipeptide-binding Protein, Domain 3"/>
    <property type="match status" value="1"/>
</dbReference>
<protein>
    <recommendedName>
        <fullName evidence="7">Solute-binding protein family 5 domain-containing protein</fullName>
    </recommendedName>
</protein>
<dbReference type="SUPFAM" id="SSF53850">
    <property type="entry name" value="Periplasmic binding protein-like II"/>
    <property type="match status" value="1"/>
</dbReference>
<sequence length="579" mass="62139">MTINARAVNRRRFFQLGAAATGTLLLAACGGTTDTPAATGTGTSGGASGSGTAAAGTSSSVAPSELVSVDTSPMTGVPSGVQLAPTQEASFALSNLPASIDPHVTGGYPRRFDMYEMLTDVKPDTGAPRPFLATEWEQIDDTTWEFTLRDGVKFHDGSPLTAEDVVFSWTRASGENYAIKSQISTFKSATAVDDTTVRIVTSSPDLLMPKRAAQIGIIPKAYYEGLGADAEARDAAFAAAPVGSGPYKFVEYSTERAVVEKADTTWRTPTLTKITFLSVTDTGSQMNSLLAGDVQYVNIMPLTSIAPLTAGGATLINITKGNDLGAFMDEVDMNGAVKTGPMGNATVRQAFQHAINKKELVEQVLKNSTYNDNGQLIGPGLTGFNDALSEFAYDPEKAKSMLDEAGFPAPADGSPRFTITMASAFAGPGSVRRLVGEYFANAITQLGVQVDYTALTDSTLQLDYFYNRQQRPDIYHFGLFTRPYMDAARAYTYFTTDGGGLHMTDDEFDELYTKQLSQFDEAERAETLDRMAEIMQEKSCFLFACGDVWIDAAGKGLRGLTQCDAQTDQYYSALYMVEA</sequence>
<reference evidence="8 9" key="1">
    <citation type="submission" date="2019-11" db="EMBL/GenBank/DDBJ databases">
        <authorList>
            <person name="Jiang L.-Q."/>
        </authorList>
    </citation>
    <scope>NUCLEOTIDE SEQUENCE [LARGE SCALE GENOMIC DNA]</scope>
    <source>
        <strain evidence="8 9">YIM 132087</strain>
    </source>
</reference>
<dbReference type="InterPro" id="IPR023765">
    <property type="entry name" value="SBP_5_CS"/>
</dbReference>
<evidence type="ECO:0000313" key="9">
    <source>
        <dbReference type="Proteomes" id="UP000460221"/>
    </source>
</evidence>
<dbReference type="PROSITE" id="PS51318">
    <property type="entry name" value="TAT"/>
    <property type="match status" value="1"/>
</dbReference>
<dbReference type="Proteomes" id="UP000460221">
    <property type="component" value="Unassembled WGS sequence"/>
</dbReference>
<feature type="signal peptide" evidence="6">
    <location>
        <begin position="1"/>
        <end position="27"/>
    </location>
</feature>
<comment type="caution">
    <text evidence="8">The sequence shown here is derived from an EMBL/GenBank/DDBJ whole genome shotgun (WGS) entry which is preliminary data.</text>
</comment>
<gene>
    <name evidence="8" type="ORF">GIS00_17700</name>
</gene>
<organism evidence="8 9">
    <name type="scientific">Nakamurella alba</name>
    <dbReference type="NCBI Taxonomy" id="2665158"/>
    <lineage>
        <taxon>Bacteria</taxon>
        <taxon>Bacillati</taxon>
        <taxon>Actinomycetota</taxon>
        <taxon>Actinomycetes</taxon>
        <taxon>Nakamurellales</taxon>
        <taxon>Nakamurellaceae</taxon>
        <taxon>Nakamurella</taxon>
    </lineage>
</organism>
<evidence type="ECO:0000256" key="3">
    <source>
        <dbReference type="ARBA" id="ARBA00022448"/>
    </source>
</evidence>
<proteinExistence type="inferred from homology"/>
<name>A0A7K1FNM8_9ACTN</name>
<feature type="compositionally biased region" description="Low complexity" evidence="5">
    <location>
        <begin position="50"/>
        <end position="59"/>
    </location>
</feature>
<dbReference type="PROSITE" id="PS01040">
    <property type="entry name" value="SBP_BACTERIAL_5"/>
    <property type="match status" value="1"/>
</dbReference>
<dbReference type="RefSeq" id="WP_154769791.1">
    <property type="nucleotide sequence ID" value="NZ_WLYK01000007.1"/>
</dbReference>
<feature type="domain" description="Solute-binding protein family 5" evidence="7">
    <location>
        <begin position="128"/>
        <end position="497"/>
    </location>
</feature>
<dbReference type="InterPro" id="IPR039424">
    <property type="entry name" value="SBP_5"/>
</dbReference>
<evidence type="ECO:0000256" key="5">
    <source>
        <dbReference type="SAM" id="MobiDB-lite"/>
    </source>
</evidence>
<evidence type="ECO:0000256" key="2">
    <source>
        <dbReference type="ARBA" id="ARBA00005695"/>
    </source>
</evidence>
<comment type="subcellular location">
    <subcellularLocation>
        <location evidence="1">Cell membrane</location>
        <topology evidence="1">Lipid-anchor</topology>
    </subcellularLocation>
</comment>
<dbReference type="PANTHER" id="PTHR30290:SF9">
    <property type="entry name" value="OLIGOPEPTIDE-BINDING PROTEIN APPA"/>
    <property type="match status" value="1"/>
</dbReference>
<accession>A0A7K1FNM8</accession>
<dbReference type="CDD" id="cd00995">
    <property type="entry name" value="PBP2_NikA_DppA_OppA_like"/>
    <property type="match status" value="1"/>
</dbReference>
<dbReference type="InterPro" id="IPR000914">
    <property type="entry name" value="SBP_5_dom"/>
</dbReference>
<dbReference type="GO" id="GO:0015833">
    <property type="term" value="P:peptide transport"/>
    <property type="evidence" value="ECO:0007669"/>
    <property type="project" value="TreeGrafter"/>
</dbReference>
<evidence type="ECO:0000256" key="6">
    <source>
        <dbReference type="SAM" id="SignalP"/>
    </source>
</evidence>
<keyword evidence="9" id="KW-1185">Reference proteome</keyword>
<evidence type="ECO:0000259" key="7">
    <source>
        <dbReference type="Pfam" id="PF00496"/>
    </source>
</evidence>
<feature type="chain" id="PRO_5039043380" description="Solute-binding protein family 5 domain-containing protein" evidence="6">
    <location>
        <begin position="28"/>
        <end position="579"/>
    </location>
</feature>
<comment type="similarity">
    <text evidence="2">Belongs to the bacterial solute-binding protein 5 family.</text>
</comment>
<evidence type="ECO:0000256" key="4">
    <source>
        <dbReference type="ARBA" id="ARBA00022729"/>
    </source>
</evidence>
<dbReference type="PROSITE" id="PS51257">
    <property type="entry name" value="PROKAR_LIPOPROTEIN"/>
    <property type="match status" value="1"/>
</dbReference>
<dbReference type="AlphaFoldDB" id="A0A7K1FNM8"/>
<evidence type="ECO:0000256" key="1">
    <source>
        <dbReference type="ARBA" id="ARBA00004193"/>
    </source>
</evidence>
<dbReference type="EMBL" id="WLYK01000007">
    <property type="protein sequence ID" value="MTD15772.1"/>
    <property type="molecule type" value="Genomic_DNA"/>
</dbReference>
<dbReference type="PANTHER" id="PTHR30290">
    <property type="entry name" value="PERIPLASMIC BINDING COMPONENT OF ABC TRANSPORTER"/>
    <property type="match status" value="1"/>
</dbReference>
<dbReference type="GO" id="GO:1904680">
    <property type="term" value="F:peptide transmembrane transporter activity"/>
    <property type="evidence" value="ECO:0007669"/>
    <property type="project" value="TreeGrafter"/>
</dbReference>
<keyword evidence="4 6" id="KW-0732">Signal</keyword>
<dbReference type="Gene3D" id="3.40.190.10">
    <property type="entry name" value="Periplasmic binding protein-like II"/>
    <property type="match status" value="1"/>
</dbReference>
<keyword evidence="3" id="KW-0813">Transport</keyword>
<dbReference type="Pfam" id="PF00496">
    <property type="entry name" value="SBP_bac_5"/>
    <property type="match status" value="1"/>
</dbReference>